<feature type="transmembrane region" description="Helical" evidence="6">
    <location>
        <begin position="460"/>
        <end position="480"/>
    </location>
</feature>
<evidence type="ECO:0000313" key="7">
    <source>
        <dbReference type="EMBL" id="KOF62302.1"/>
    </source>
</evidence>
<feature type="transmembrane region" description="Helical" evidence="6">
    <location>
        <begin position="41"/>
        <end position="61"/>
    </location>
</feature>
<feature type="transmembrane region" description="Helical" evidence="6">
    <location>
        <begin position="393"/>
        <end position="415"/>
    </location>
</feature>
<keyword evidence="4 6" id="KW-1133">Transmembrane helix</keyword>
<evidence type="ECO:0000256" key="4">
    <source>
        <dbReference type="ARBA" id="ARBA00022989"/>
    </source>
</evidence>
<dbReference type="SUPFAM" id="SSF103473">
    <property type="entry name" value="MFS general substrate transporter"/>
    <property type="match status" value="1"/>
</dbReference>
<dbReference type="PANTHER" id="PTHR19444">
    <property type="entry name" value="UNC-93 RELATED"/>
    <property type="match status" value="1"/>
</dbReference>
<dbReference type="Pfam" id="PF05978">
    <property type="entry name" value="UNC-93"/>
    <property type="match status" value="1"/>
</dbReference>
<protein>
    <recommendedName>
        <fullName evidence="8">Major facilitator superfamily (MFS) profile domain-containing protein</fullName>
    </recommendedName>
</protein>
<gene>
    <name evidence="7" type="ORF">OCBIM_22024237mg</name>
</gene>
<dbReference type="InterPro" id="IPR036259">
    <property type="entry name" value="MFS_trans_sf"/>
</dbReference>
<evidence type="ECO:0000256" key="2">
    <source>
        <dbReference type="ARBA" id="ARBA00009172"/>
    </source>
</evidence>
<evidence type="ECO:0008006" key="8">
    <source>
        <dbReference type="Google" id="ProtNLM"/>
    </source>
</evidence>
<evidence type="ECO:0000256" key="1">
    <source>
        <dbReference type="ARBA" id="ARBA00004141"/>
    </source>
</evidence>
<dbReference type="InterPro" id="IPR051951">
    <property type="entry name" value="UNC-93_regulatory"/>
</dbReference>
<feature type="transmembrane region" description="Helical" evidence="6">
    <location>
        <begin position="421"/>
        <end position="439"/>
    </location>
</feature>
<evidence type="ECO:0000256" key="6">
    <source>
        <dbReference type="SAM" id="Phobius"/>
    </source>
</evidence>
<dbReference type="AlphaFoldDB" id="A0A0L8FF85"/>
<dbReference type="GO" id="GO:0016020">
    <property type="term" value="C:membrane"/>
    <property type="evidence" value="ECO:0007669"/>
    <property type="project" value="UniProtKB-SubCell"/>
</dbReference>
<feature type="transmembrane region" description="Helical" evidence="6">
    <location>
        <begin position="486"/>
        <end position="503"/>
    </location>
</feature>
<evidence type="ECO:0000256" key="3">
    <source>
        <dbReference type="ARBA" id="ARBA00022692"/>
    </source>
</evidence>
<evidence type="ECO:0000256" key="5">
    <source>
        <dbReference type="ARBA" id="ARBA00023136"/>
    </source>
</evidence>
<feature type="transmembrane region" description="Helical" evidence="6">
    <location>
        <begin position="285"/>
        <end position="302"/>
    </location>
</feature>
<reference evidence="7" key="1">
    <citation type="submission" date="2015-07" db="EMBL/GenBank/DDBJ databases">
        <title>MeaNS - Measles Nucleotide Surveillance Program.</title>
        <authorList>
            <person name="Tran T."/>
            <person name="Druce J."/>
        </authorList>
    </citation>
    <scope>NUCLEOTIDE SEQUENCE</scope>
    <source>
        <strain evidence="7">UCB-OBI-ISO-001</strain>
        <tissue evidence="7">Gonad</tissue>
    </source>
</reference>
<dbReference type="EMBL" id="KQ433876">
    <property type="protein sequence ID" value="KOF62302.1"/>
    <property type="molecule type" value="Genomic_DNA"/>
</dbReference>
<keyword evidence="3 6" id="KW-0812">Transmembrane</keyword>
<name>A0A0L8FF85_OCTBM</name>
<feature type="transmembrane region" description="Helical" evidence="6">
    <location>
        <begin position="175"/>
        <end position="196"/>
    </location>
</feature>
<accession>A0A0L8FF85</accession>
<dbReference type="OrthoDB" id="78663at2759"/>
<dbReference type="InterPro" id="IPR010291">
    <property type="entry name" value="Ion_channel_UNC-93"/>
</dbReference>
<feature type="transmembrane region" description="Helical" evidence="6">
    <location>
        <begin position="73"/>
        <end position="93"/>
    </location>
</feature>
<sequence length="519" mass="57598">MTSAKFREEFDKYDPIDVEGVVIEHKKWIAERMRRHRSTMWINLASLCLSLLLIISTFIPLRNLLSTMYPENGLGYFSLCCIYASYVIGCYALSAIAHYIHPKGAIVLAIIGHSIFAGSHLYPSFETLIPASCILGLCQAVLWRSQELLCTSYAANFAALSGINVSDVLKRFHMALILSVQLAQIMGNSLVSFIFFQHHTLNKAHFTERINSTLTFSSDEAAMIGSSNRAVRDISYIPSEPLSVQHFHSPFAHDHPFAAMNVDYCPKEPLSIVNTYAGEFHTVKIVFLSFTIAALVMVSVFLHKPDILVQKRNLEFKHQLHEIFHVWVEKRWLLTTGVVFYSGIQQALIVGELTKITSICSLGVPYLGFLMVTFGLGSFFADTISSRIQKVGGRILTGIAGFMVSGGLLSLTLLWRPDEAGSTLVFAFIGGWGIVDGIWQSQITALVKTQFIEYGEAVKVNAHVLQALGSAIAFGYAPFVSFSTKAYVSLAFVAWAIMGYIVWESTTVTFQMRSMSSSV</sequence>
<organism evidence="7">
    <name type="scientific">Octopus bimaculoides</name>
    <name type="common">California two-spotted octopus</name>
    <dbReference type="NCBI Taxonomy" id="37653"/>
    <lineage>
        <taxon>Eukaryota</taxon>
        <taxon>Metazoa</taxon>
        <taxon>Spiralia</taxon>
        <taxon>Lophotrochozoa</taxon>
        <taxon>Mollusca</taxon>
        <taxon>Cephalopoda</taxon>
        <taxon>Coleoidea</taxon>
        <taxon>Octopodiformes</taxon>
        <taxon>Octopoda</taxon>
        <taxon>Incirrata</taxon>
        <taxon>Octopodidae</taxon>
        <taxon>Octopus</taxon>
    </lineage>
</organism>
<dbReference type="PANTHER" id="PTHR19444:SF13">
    <property type="entry name" value="PROTEIN UNC-93 HOMOLOG A"/>
    <property type="match status" value="1"/>
</dbReference>
<keyword evidence="5 6" id="KW-0472">Membrane</keyword>
<comment type="similarity">
    <text evidence="2">Belongs to the unc-93 family.</text>
</comment>
<feature type="transmembrane region" description="Helical" evidence="6">
    <location>
        <begin position="332"/>
        <end position="350"/>
    </location>
</feature>
<feature type="transmembrane region" description="Helical" evidence="6">
    <location>
        <begin position="356"/>
        <end position="381"/>
    </location>
</feature>
<dbReference type="OMA" id="ASDFHCE"/>
<dbReference type="KEGG" id="obi:106883739"/>
<comment type="subcellular location">
    <subcellularLocation>
        <location evidence="1">Membrane</location>
        <topology evidence="1">Multi-pass membrane protein</topology>
    </subcellularLocation>
</comment>
<proteinExistence type="inferred from homology"/>